<reference evidence="1" key="2">
    <citation type="submission" date="2020-01" db="EMBL/GenBank/DDBJ databases">
        <authorList>
            <person name="Perkins V."/>
            <person name="Lessard M.-H."/>
            <person name="Dugat-Bony E."/>
            <person name="Frenette M."/>
            <person name="Labrie S."/>
        </authorList>
    </citation>
    <scope>NUCLEOTIDE SEQUENCE</scope>
    <source>
        <strain evidence="1">LMA-70</strain>
    </source>
</reference>
<accession>A0A9P5KSC4</accession>
<evidence type="ECO:0000313" key="2">
    <source>
        <dbReference type="Proteomes" id="UP000750522"/>
    </source>
</evidence>
<sequence length="358" mass="40962">MTQRQMVGAAYQGLPTTNLQQQQQQMLSIQQQPQQQWKQPPVRPEILNSTMSYTPTTYETAAANQQYNYPYQLDSSNSMIPSQPQYIHWNQPQLPLPAPILSQQLHQQPIQQLQQPHIQPLPQHNQQQPRIVDNSLFDSTNTKEPHFLYCKKCALLKPAVEFASTTGFFNNNCKHCRNYRRKGEDAKSEAVQEIYRVGSYEQLKTTLAECIHTRRVRNAPLVCVHFYLDLNFVADRETKEVIDNPRFLTPEGRSTLANMLIKEVKTVDAYSYNHRSTRVFKSGETHKYLCSQSTALPWRQKKTKAALAAGVIAYGADADLHNCGGTILIKFQSPGETYQRVCVAYCHDVSHPPKVSKK</sequence>
<dbReference type="AlphaFoldDB" id="A0A9P5KSC4"/>
<reference evidence="1" key="1">
    <citation type="journal article" date="2020" name="Front. Microbiol.">
        <title>Phenotypic and Genetic Characterization of the Cheese Ripening Yeast Geotrichum candidum.</title>
        <authorList>
            <person name="Perkins V."/>
            <person name="Vignola S."/>
            <person name="Lessard M.H."/>
            <person name="Plante P.L."/>
            <person name="Corbeil J."/>
            <person name="Dugat-Bony E."/>
            <person name="Frenette M."/>
            <person name="Labrie S."/>
        </authorList>
    </citation>
    <scope>NUCLEOTIDE SEQUENCE</scope>
    <source>
        <strain evidence="1">LMA-70</strain>
    </source>
</reference>
<name>A0A9P5KSC4_GEOCN</name>
<comment type="caution">
    <text evidence="1">The sequence shown here is derived from an EMBL/GenBank/DDBJ whole genome shotgun (WGS) entry which is preliminary data.</text>
</comment>
<dbReference type="EMBL" id="QQZK01000128">
    <property type="protein sequence ID" value="KAF5096034.1"/>
    <property type="molecule type" value="Genomic_DNA"/>
</dbReference>
<organism evidence="1 2">
    <name type="scientific">Geotrichum candidum</name>
    <name type="common">Oospora lactis</name>
    <name type="synonym">Dipodascus geotrichum</name>
    <dbReference type="NCBI Taxonomy" id="1173061"/>
    <lineage>
        <taxon>Eukaryota</taxon>
        <taxon>Fungi</taxon>
        <taxon>Dikarya</taxon>
        <taxon>Ascomycota</taxon>
        <taxon>Saccharomycotina</taxon>
        <taxon>Dipodascomycetes</taxon>
        <taxon>Dipodascales</taxon>
        <taxon>Dipodascaceae</taxon>
        <taxon>Geotrichum</taxon>
    </lineage>
</organism>
<evidence type="ECO:0000313" key="1">
    <source>
        <dbReference type="EMBL" id="KAF5096034.1"/>
    </source>
</evidence>
<proteinExistence type="predicted"/>
<gene>
    <name evidence="1" type="ORF">DV451_004423</name>
</gene>
<dbReference type="Proteomes" id="UP000750522">
    <property type="component" value="Unassembled WGS sequence"/>
</dbReference>
<protein>
    <submittedName>
        <fullName evidence="1">Uncharacterized protein</fullName>
    </submittedName>
</protein>